<accession>A0ABU3X223</accession>
<gene>
    <name evidence="3" type="ORF">F8E02_05470</name>
</gene>
<evidence type="ECO:0000256" key="1">
    <source>
        <dbReference type="SAM" id="Phobius"/>
    </source>
</evidence>
<feature type="domain" description="CARDB" evidence="2">
    <location>
        <begin position="169"/>
        <end position="260"/>
    </location>
</feature>
<dbReference type="PANTHER" id="PTHR35902:SF3">
    <property type="entry name" value="NPCBM-ASSOCIATED, NEW3 DOMAIN OF ALPHA-GALACTOSIDASE"/>
    <property type="match status" value="1"/>
</dbReference>
<keyword evidence="1" id="KW-0812">Transmembrane</keyword>
<keyword evidence="1" id="KW-1133">Transmembrane helix</keyword>
<evidence type="ECO:0000259" key="2">
    <source>
        <dbReference type="Pfam" id="PF07705"/>
    </source>
</evidence>
<dbReference type="Pfam" id="PF07705">
    <property type="entry name" value="CARDB"/>
    <property type="match status" value="1"/>
</dbReference>
<dbReference type="RefSeq" id="WP_317064481.1">
    <property type="nucleotide sequence ID" value="NZ_WBKO01000001.1"/>
</dbReference>
<sequence>MRWQQISVALLLLALLAVPASAQGVKYLYGNPELSATIAGTNQFAPGAETALTVNIANSGVNTIKMVGSTIVTPDDQPSTAKLATAALKSEGTPFTVKTDPQFLSDITGGASRAATFNVKVADSAEPGTYVLPLEVTYTYLQDAEDLGDTLRYNYQKKTATLPLTVRVTPDLRVEVLDVRSESLNVGTEGYVSMTLKNVGSDSAQNAIAKIARNGASPLIPTDGNAYLGTFEPGETVDVRFKVSVADTAEPQSYPLDVSIAYEDYEGKAVTSRATTIGIPVGGKIAFEVVSPKATLYQGQKSILEVVYRNAGAATVYNAQARISAVDPFTSSDDTAYLGDLAPGETATARFEVNVDGAGTLKEYGIDSEIRYRDNLDNSKISDTMKVRVALEQRQGTIFTNPVFLVAVLAVIIGAGYYIFVYRKKRR</sequence>
<protein>
    <submittedName>
        <fullName evidence="3">S-layer protein</fullName>
    </submittedName>
</protein>
<reference evidence="3 4" key="1">
    <citation type="submission" date="2019-10" db="EMBL/GenBank/DDBJ databases">
        <title>Isolation and characterization of Methanoculleus sp. Wushi-C6 from a hot spring well.</title>
        <authorList>
            <person name="Chen S.-C."/>
            <person name="Lan Z.-H."/>
            <person name="You Y.-T."/>
            <person name="Lai M.-C."/>
        </authorList>
    </citation>
    <scope>NUCLEOTIDE SEQUENCE [LARGE SCALE GENOMIC DNA]</scope>
    <source>
        <strain evidence="3 4">Wushi-C6</strain>
    </source>
</reference>
<dbReference type="InterPro" id="IPR011635">
    <property type="entry name" value="CARDB"/>
</dbReference>
<dbReference type="Gene3D" id="2.60.40.10">
    <property type="entry name" value="Immunoglobulins"/>
    <property type="match status" value="1"/>
</dbReference>
<dbReference type="EMBL" id="WBKO01000001">
    <property type="protein sequence ID" value="MDV2481461.1"/>
    <property type="molecule type" value="Genomic_DNA"/>
</dbReference>
<dbReference type="InterPro" id="IPR013783">
    <property type="entry name" value="Ig-like_fold"/>
</dbReference>
<organism evidence="3 4">
    <name type="scientific">Methanoculleus caldifontis</name>
    <dbReference type="NCBI Taxonomy" id="2651577"/>
    <lineage>
        <taxon>Archaea</taxon>
        <taxon>Methanobacteriati</taxon>
        <taxon>Methanobacteriota</taxon>
        <taxon>Stenosarchaea group</taxon>
        <taxon>Methanomicrobia</taxon>
        <taxon>Methanomicrobiales</taxon>
        <taxon>Methanomicrobiaceae</taxon>
        <taxon>Methanoculleus</taxon>
    </lineage>
</organism>
<dbReference type="Proteomes" id="UP001281203">
    <property type="component" value="Unassembled WGS sequence"/>
</dbReference>
<keyword evidence="4" id="KW-1185">Reference proteome</keyword>
<evidence type="ECO:0000313" key="4">
    <source>
        <dbReference type="Proteomes" id="UP001281203"/>
    </source>
</evidence>
<proteinExistence type="predicted"/>
<name>A0ABU3X223_9EURY</name>
<keyword evidence="1" id="KW-0472">Membrane</keyword>
<evidence type="ECO:0000313" key="3">
    <source>
        <dbReference type="EMBL" id="MDV2481461.1"/>
    </source>
</evidence>
<comment type="caution">
    <text evidence="3">The sequence shown here is derived from an EMBL/GenBank/DDBJ whole genome shotgun (WGS) entry which is preliminary data.</text>
</comment>
<feature type="transmembrane region" description="Helical" evidence="1">
    <location>
        <begin position="403"/>
        <end position="422"/>
    </location>
</feature>
<dbReference type="PANTHER" id="PTHR35902">
    <property type="entry name" value="S-LAYER DOMAIN-LIKE PROTEIN-RELATED"/>
    <property type="match status" value="1"/>
</dbReference>